<keyword evidence="4 5" id="KW-0472">Membrane</keyword>
<keyword evidence="3 5" id="KW-1133">Transmembrane helix</keyword>
<keyword evidence="7" id="KW-1185">Reference proteome</keyword>
<evidence type="ECO:0000256" key="3">
    <source>
        <dbReference type="ARBA" id="ARBA00022989"/>
    </source>
</evidence>
<keyword evidence="2 5" id="KW-0812">Transmembrane</keyword>
<protein>
    <submittedName>
        <fullName evidence="6">DoxX family protein</fullName>
    </submittedName>
</protein>
<name>A0ABW4I2Y4_9SPHN</name>
<proteinExistence type="predicted"/>
<sequence length="129" mass="13423">MRIVQAAAALVLGAFFAFVGWMKTFAPVALLAEHHAWTVWLPESLGRIVGVSELGCAAALVVPIAFGRFAAVQRTSALILIVNQLVAAGFHAAHGEAGALPQNAVLIALLVFVAAAAPNRTNQRKGEDG</sequence>
<feature type="transmembrane region" description="Helical" evidence="5">
    <location>
        <begin position="77"/>
        <end position="93"/>
    </location>
</feature>
<comment type="caution">
    <text evidence="6">The sequence shown here is derived from an EMBL/GenBank/DDBJ whole genome shotgun (WGS) entry which is preliminary data.</text>
</comment>
<evidence type="ECO:0000256" key="1">
    <source>
        <dbReference type="ARBA" id="ARBA00004141"/>
    </source>
</evidence>
<comment type="subcellular location">
    <subcellularLocation>
        <location evidence="1">Membrane</location>
        <topology evidence="1">Multi-pass membrane protein</topology>
    </subcellularLocation>
</comment>
<dbReference type="InterPro" id="IPR032808">
    <property type="entry name" value="DoxX"/>
</dbReference>
<feature type="transmembrane region" description="Helical" evidence="5">
    <location>
        <begin position="48"/>
        <end position="70"/>
    </location>
</feature>
<dbReference type="EMBL" id="JBHUDY010000001">
    <property type="protein sequence ID" value="MFD1612311.1"/>
    <property type="molecule type" value="Genomic_DNA"/>
</dbReference>
<dbReference type="Pfam" id="PF13564">
    <property type="entry name" value="DoxX_2"/>
    <property type="match status" value="1"/>
</dbReference>
<evidence type="ECO:0000256" key="5">
    <source>
        <dbReference type="SAM" id="Phobius"/>
    </source>
</evidence>
<reference evidence="7" key="1">
    <citation type="journal article" date="2019" name="Int. J. Syst. Evol. Microbiol.">
        <title>The Global Catalogue of Microorganisms (GCM) 10K type strain sequencing project: providing services to taxonomists for standard genome sequencing and annotation.</title>
        <authorList>
            <consortium name="The Broad Institute Genomics Platform"/>
            <consortium name="The Broad Institute Genome Sequencing Center for Infectious Disease"/>
            <person name="Wu L."/>
            <person name="Ma J."/>
        </authorList>
    </citation>
    <scope>NUCLEOTIDE SEQUENCE [LARGE SCALE GENOMIC DNA]</scope>
    <source>
        <strain evidence="7">CGMCC 1.16275</strain>
    </source>
</reference>
<dbReference type="RefSeq" id="WP_380890097.1">
    <property type="nucleotide sequence ID" value="NZ_JBHUDY010000001.1"/>
</dbReference>
<evidence type="ECO:0000256" key="4">
    <source>
        <dbReference type="ARBA" id="ARBA00023136"/>
    </source>
</evidence>
<evidence type="ECO:0000256" key="2">
    <source>
        <dbReference type="ARBA" id="ARBA00022692"/>
    </source>
</evidence>
<evidence type="ECO:0000313" key="6">
    <source>
        <dbReference type="EMBL" id="MFD1612311.1"/>
    </source>
</evidence>
<evidence type="ECO:0000313" key="7">
    <source>
        <dbReference type="Proteomes" id="UP001597115"/>
    </source>
</evidence>
<feature type="transmembrane region" description="Helical" evidence="5">
    <location>
        <begin position="99"/>
        <end position="117"/>
    </location>
</feature>
<accession>A0ABW4I2Y4</accession>
<gene>
    <name evidence="6" type="ORF">ACFSCW_10900</name>
</gene>
<dbReference type="Proteomes" id="UP001597115">
    <property type="component" value="Unassembled WGS sequence"/>
</dbReference>
<organism evidence="6 7">
    <name type="scientific">Sphingomonas tabacisoli</name>
    <dbReference type="NCBI Taxonomy" id="2249466"/>
    <lineage>
        <taxon>Bacteria</taxon>
        <taxon>Pseudomonadati</taxon>
        <taxon>Pseudomonadota</taxon>
        <taxon>Alphaproteobacteria</taxon>
        <taxon>Sphingomonadales</taxon>
        <taxon>Sphingomonadaceae</taxon>
        <taxon>Sphingomonas</taxon>
    </lineage>
</organism>